<dbReference type="Pfam" id="PF01966">
    <property type="entry name" value="HD"/>
    <property type="match status" value="1"/>
</dbReference>
<reference evidence="2 3" key="1">
    <citation type="journal article" date="2015" name="Stand. Genomic Sci.">
        <title>Complete genome sequence and description of Salinispira pacifica gen. nov., sp. nov., a novel spirochaete isolated form a hypersaline microbial mat.</title>
        <authorList>
            <person name="Ben Hania W."/>
            <person name="Joseph M."/>
            <person name="Schumann P."/>
            <person name="Bunk B."/>
            <person name="Fiebig A."/>
            <person name="Sproer C."/>
            <person name="Klenk H.P."/>
            <person name="Fardeau M.L."/>
            <person name="Spring S."/>
        </authorList>
    </citation>
    <scope>NUCLEOTIDE SEQUENCE [LARGE SCALE GENOMIC DNA]</scope>
    <source>
        <strain evidence="2 3">L21-RPul-D2</strain>
    </source>
</reference>
<dbReference type="eggNOG" id="COG1713">
    <property type="taxonomic scope" value="Bacteria"/>
</dbReference>
<dbReference type="AlphaFoldDB" id="V5WG97"/>
<dbReference type="InterPro" id="IPR003607">
    <property type="entry name" value="HD/PDEase_dom"/>
</dbReference>
<organism evidence="2 3">
    <name type="scientific">Salinispira pacifica</name>
    <dbReference type="NCBI Taxonomy" id="1307761"/>
    <lineage>
        <taxon>Bacteria</taxon>
        <taxon>Pseudomonadati</taxon>
        <taxon>Spirochaetota</taxon>
        <taxon>Spirochaetia</taxon>
        <taxon>Spirochaetales</taxon>
        <taxon>Spirochaetaceae</taxon>
        <taxon>Salinispira</taxon>
    </lineage>
</organism>
<accession>V5WG97</accession>
<dbReference type="EMBL" id="CP006939">
    <property type="protein sequence ID" value="AHC14862.1"/>
    <property type="molecule type" value="Genomic_DNA"/>
</dbReference>
<feature type="domain" description="HD/PDEase" evidence="1">
    <location>
        <begin position="23"/>
        <end position="153"/>
    </location>
</feature>
<dbReference type="Gene3D" id="1.10.3210.10">
    <property type="entry name" value="Hypothetical protein af1432"/>
    <property type="match status" value="1"/>
</dbReference>
<dbReference type="HOGENOM" id="CLU_1335392_0_0_12"/>
<name>V5WG97_9SPIO</name>
<evidence type="ECO:0000259" key="1">
    <source>
        <dbReference type="SMART" id="SM00471"/>
    </source>
</evidence>
<sequence>MQGAENLSKEQAHYLLHEAEGHNPGPWVGHSQHVALAAQAIAFHAGMDSLLAYTLGLLHDIGRRNGVYKIRHSIDGYRYLESLGLHHHARISITHCYTLKNMAQYNHMDDFSRSERSFVAKYIREQEYDDYDRLIQLCDFLGLPDRICRVEERIADILSRNPDAGPAHMENMKYKYRLQRHFELRMGMSLQTLFAPEDNAAQPASQ</sequence>
<dbReference type="SMART" id="SM00471">
    <property type="entry name" value="HDc"/>
    <property type="match status" value="1"/>
</dbReference>
<dbReference type="InterPro" id="IPR006674">
    <property type="entry name" value="HD_domain"/>
</dbReference>
<evidence type="ECO:0000313" key="2">
    <source>
        <dbReference type="EMBL" id="AHC14862.1"/>
    </source>
</evidence>
<dbReference type="CDD" id="cd00077">
    <property type="entry name" value="HDc"/>
    <property type="match status" value="1"/>
</dbReference>
<dbReference type="PATRIC" id="fig|1307761.3.peg.1459"/>
<dbReference type="RefSeq" id="WP_024267785.1">
    <property type="nucleotide sequence ID" value="NC_023035.1"/>
</dbReference>
<keyword evidence="3" id="KW-1185">Reference proteome</keyword>
<evidence type="ECO:0000313" key="3">
    <source>
        <dbReference type="Proteomes" id="UP000018680"/>
    </source>
</evidence>
<proteinExistence type="predicted"/>
<protein>
    <submittedName>
        <fullName evidence="2">HD domain protein</fullName>
    </submittedName>
</protein>
<dbReference type="STRING" id="1307761.L21SP2_1465"/>
<gene>
    <name evidence="2" type="ORF">L21SP2_1465</name>
</gene>
<dbReference type="KEGG" id="slr:L21SP2_1465"/>
<dbReference type="SUPFAM" id="SSF109604">
    <property type="entry name" value="HD-domain/PDEase-like"/>
    <property type="match status" value="1"/>
</dbReference>
<dbReference type="Proteomes" id="UP000018680">
    <property type="component" value="Chromosome"/>
</dbReference>
<dbReference type="OrthoDB" id="9794480at2"/>